<dbReference type="PANTHER" id="PTHR43094">
    <property type="entry name" value="AMINOTRANSFERASE"/>
    <property type="match status" value="1"/>
</dbReference>
<dbReference type="SUPFAM" id="SSF53383">
    <property type="entry name" value="PLP-dependent transferases"/>
    <property type="match status" value="1"/>
</dbReference>
<dbReference type="GO" id="GO:0005829">
    <property type="term" value="C:cytosol"/>
    <property type="evidence" value="ECO:0007669"/>
    <property type="project" value="TreeGrafter"/>
</dbReference>
<evidence type="ECO:0000256" key="2">
    <source>
        <dbReference type="ARBA" id="ARBA00008954"/>
    </source>
</evidence>
<dbReference type="InterPro" id="IPR005814">
    <property type="entry name" value="Aminotrans_3"/>
</dbReference>
<proteinExistence type="inferred from homology"/>
<dbReference type="CDD" id="cd00610">
    <property type="entry name" value="OAT_like"/>
    <property type="match status" value="1"/>
</dbReference>
<dbReference type="Gene3D" id="3.90.1150.10">
    <property type="entry name" value="Aspartate Aminotransferase, domain 1"/>
    <property type="match status" value="1"/>
</dbReference>
<evidence type="ECO:0000313" key="6">
    <source>
        <dbReference type="Proteomes" id="UP001150904"/>
    </source>
</evidence>
<dbReference type="GeneID" id="83180285"/>
<keyword evidence="6" id="KW-1185">Reference proteome</keyword>
<comment type="similarity">
    <text evidence="2 4">Belongs to the class-III pyridoxal-phosphate-dependent aminotransferase family.</text>
</comment>
<evidence type="ECO:0000256" key="3">
    <source>
        <dbReference type="ARBA" id="ARBA00022898"/>
    </source>
</evidence>
<comment type="cofactor">
    <cofactor evidence="1">
        <name>pyridoxal 5'-phosphate</name>
        <dbReference type="ChEBI" id="CHEBI:597326"/>
    </cofactor>
</comment>
<dbReference type="Proteomes" id="UP001150904">
    <property type="component" value="Unassembled WGS sequence"/>
</dbReference>
<dbReference type="EMBL" id="JAPQKR010000012">
    <property type="protein sequence ID" value="KAJ5205043.1"/>
    <property type="molecule type" value="Genomic_DNA"/>
</dbReference>
<dbReference type="GO" id="GO:0008483">
    <property type="term" value="F:transaminase activity"/>
    <property type="evidence" value="ECO:0007669"/>
    <property type="project" value="InterPro"/>
</dbReference>
<dbReference type="RefSeq" id="XP_058309522.1">
    <property type="nucleotide sequence ID" value="XM_058452984.1"/>
</dbReference>
<dbReference type="GO" id="GO:0030170">
    <property type="term" value="F:pyridoxal phosphate binding"/>
    <property type="evidence" value="ECO:0007669"/>
    <property type="project" value="InterPro"/>
</dbReference>
<evidence type="ECO:0000256" key="4">
    <source>
        <dbReference type="RuleBase" id="RU003560"/>
    </source>
</evidence>
<reference evidence="5" key="1">
    <citation type="submission" date="2022-12" db="EMBL/GenBank/DDBJ databases">
        <authorList>
            <person name="Petersen C."/>
        </authorList>
    </citation>
    <scope>NUCLEOTIDE SEQUENCE</scope>
    <source>
        <strain evidence="5">IBT 15544</strain>
    </source>
</reference>
<accession>A0A9W9MPF9</accession>
<protein>
    <submittedName>
        <fullName evidence="5">Uncharacterized protein</fullName>
    </submittedName>
</protein>
<dbReference type="PANTHER" id="PTHR43094:SF2">
    <property type="entry name" value="AMINOTRANSFERASE, CLASS III (AFU_ORTHOLOGUE AFUA_1G16810)"/>
    <property type="match status" value="1"/>
</dbReference>
<dbReference type="InterPro" id="IPR015422">
    <property type="entry name" value="PyrdxlP-dep_Trfase_small"/>
</dbReference>
<gene>
    <name evidence="5" type="ORF">N7498_005922</name>
</gene>
<dbReference type="NCBIfam" id="NF005685">
    <property type="entry name" value="PRK07483.1"/>
    <property type="match status" value="1"/>
</dbReference>
<keyword evidence="3 4" id="KW-0663">Pyridoxal phosphate</keyword>
<dbReference type="OrthoDB" id="5419315at2759"/>
<evidence type="ECO:0000256" key="1">
    <source>
        <dbReference type="ARBA" id="ARBA00001933"/>
    </source>
</evidence>
<evidence type="ECO:0000313" key="5">
    <source>
        <dbReference type="EMBL" id="KAJ5205043.1"/>
    </source>
</evidence>
<dbReference type="Gene3D" id="3.40.640.10">
    <property type="entry name" value="Type I PLP-dependent aspartate aminotransferase-like (Major domain)"/>
    <property type="match status" value="1"/>
</dbReference>
<name>A0A9W9MPF9_9EURO</name>
<dbReference type="InterPro" id="IPR015421">
    <property type="entry name" value="PyrdxlP-dep_Trfase_major"/>
</dbReference>
<dbReference type="PIRSF" id="PIRSF000521">
    <property type="entry name" value="Transaminase_4ab_Lys_Orn"/>
    <property type="match status" value="1"/>
</dbReference>
<dbReference type="InterPro" id="IPR015424">
    <property type="entry name" value="PyrdxlP-dep_Trfase"/>
</dbReference>
<organism evidence="5 6">
    <name type="scientific">Penicillium cinerascens</name>
    <dbReference type="NCBI Taxonomy" id="70096"/>
    <lineage>
        <taxon>Eukaryota</taxon>
        <taxon>Fungi</taxon>
        <taxon>Dikarya</taxon>
        <taxon>Ascomycota</taxon>
        <taxon>Pezizomycotina</taxon>
        <taxon>Eurotiomycetes</taxon>
        <taxon>Eurotiomycetidae</taxon>
        <taxon>Eurotiales</taxon>
        <taxon>Aspergillaceae</taxon>
        <taxon>Penicillium</taxon>
    </lineage>
</organism>
<sequence length="450" mass="48598">MPSAVLHRDTRSIPKKAVGGKGIYLTLEDGTRFLDSTGGAAVSCLGHGNEKINQMIKDQIDQLSYCHSAFFGTQVSEDLARLLTESTGGKLSKLFVVSSGSEAVEAALKLARQYFLELPTPEPQRTRFIARLPSYHGTTLGALGAGGHVLRRQPFEPLLAQNTSHVSPCYAYRGKKEGESDADYVTRLAAELDAEFQRVGSDSVCAFIAEPVVGAALGCVPAVPGYFAAIKAVCEKYGALLILDEIMSGMGRCGTLHAWEQENVVPDIQTIGKGLGGGYAPVSGILIGDSIVQTMDKGTGVFRHGQTYQGHPISCAAALAVQKTIQEDSLLENVQTMGSYLESQLRRQFEDHPYVGDIRGKGLFWGMEFVKDKTTKEPFDPQTRLSFLIQEKGLQPEYAVSLYGCPGTVDGIRGDHVVLAPPYIVSKDEIDIIVEVTARVLADVLAELEL</sequence>
<dbReference type="Pfam" id="PF00202">
    <property type="entry name" value="Aminotran_3"/>
    <property type="match status" value="1"/>
</dbReference>
<dbReference type="AlphaFoldDB" id="A0A9W9MPF9"/>
<dbReference type="FunFam" id="3.40.640.10:FF:000004">
    <property type="entry name" value="Acetylornithine aminotransferase"/>
    <property type="match status" value="1"/>
</dbReference>
<reference evidence="5" key="2">
    <citation type="journal article" date="2023" name="IMA Fungus">
        <title>Comparative genomic study of the Penicillium genus elucidates a diverse pangenome and 15 lateral gene transfer events.</title>
        <authorList>
            <person name="Petersen C."/>
            <person name="Sorensen T."/>
            <person name="Nielsen M.R."/>
            <person name="Sondergaard T.E."/>
            <person name="Sorensen J.L."/>
            <person name="Fitzpatrick D.A."/>
            <person name="Frisvad J.C."/>
            <person name="Nielsen K.L."/>
        </authorList>
    </citation>
    <scope>NUCLEOTIDE SEQUENCE</scope>
    <source>
        <strain evidence="5">IBT 15544</strain>
    </source>
</reference>
<comment type="caution">
    <text evidence="5">The sequence shown here is derived from an EMBL/GenBank/DDBJ whole genome shotgun (WGS) entry which is preliminary data.</text>
</comment>